<comment type="similarity">
    <text evidence="1">Belongs to the type-I restriction system S methylase family.</text>
</comment>
<dbReference type="PANTHER" id="PTHR30408">
    <property type="entry name" value="TYPE-1 RESTRICTION ENZYME ECOKI SPECIFICITY PROTEIN"/>
    <property type="match status" value="1"/>
</dbReference>
<dbReference type="InterPro" id="IPR000055">
    <property type="entry name" value="Restrct_endonuc_typeI_TRD"/>
</dbReference>
<dbReference type="GO" id="GO:0004519">
    <property type="term" value="F:endonuclease activity"/>
    <property type="evidence" value="ECO:0007669"/>
    <property type="project" value="UniProtKB-KW"/>
</dbReference>
<dbReference type="InterPro" id="IPR052021">
    <property type="entry name" value="Type-I_RS_S_subunit"/>
</dbReference>
<comment type="caution">
    <text evidence="5">The sequence shown here is derived from an EMBL/GenBank/DDBJ whole genome shotgun (WGS) entry which is preliminary data.</text>
</comment>
<keyword evidence="2" id="KW-0680">Restriction system</keyword>
<dbReference type="EC" id="3.1.21.-" evidence="5"/>
<keyword evidence="5" id="KW-0378">Hydrolase</keyword>
<keyword evidence="3" id="KW-0238">DNA-binding</keyword>
<name>A0ABT5MFH6_9BURK</name>
<proteinExistence type="inferred from homology"/>
<evidence type="ECO:0000256" key="2">
    <source>
        <dbReference type="ARBA" id="ARBA00022747"/>
    </source>
</evidence>
<dbReference type="Gene3D" id="3.90.220.20">
    <property type="entry name" value="DNA methylase specificity domains"/>
    <property type="match status" value="2"/>
</dbReference>
<feature type="domain" description="Type I restriction modification DNA specificity" evidence="4">
    <location>
        <begin position="240"/>
        <end position="412"/>
    </location>
</feature>
<protein>
    <submittedName>
        <fullName evidence="5">Restriction endonuclease subunit S</fullName>
        <ecNumber evidence="5">3.1.21.-</ecNumber>
    </submittedName>
</protein>
<evidence type="ECO:0000256" key="1">
    <source>
        <dbReference type="ARBA" id="ARBA00010923"/>
    </source>
</evidence>
<accession>A0ABT5MFH6</accession>
<evidence type="ECO:0000259" key="4">
    <source>
        <dbReference type="Pfam" id="PF01420"/>
    </source>
</evidence>
<keyword evidence="6" id="KW-1185">Reference proteome</keyword>
<keyword evidence="5" id="KW-0255">Endonuclease</keyword>
<keyword evidence="5" id="KW-0540">Nuclease</keyword>
<dbReference type="RefSeq" id="WP_273927003.1">
    <property type="nucleotide sequence ID" value="NZ_JAQSIO010000004.1"/>
</dbReference>
<dbReference type="Pfam" id="PF01420">
    <property type="entry name" value="Methylase_S"/>
    <property type="match status" value="1"/>
</dbReference>
<dbReference type="PANTHER" id="PTHR30408:SF12">
    <property type="entry name" value="TYPE I RESTRICTION ENZYME MJAVIII SPECIFICITY SUBUNIT"/>
    <property type="match status" value="1"/>
</dbReference>
<dbReference type="GO" id="GO:0016787">
    <property type="term" value="F:hydrolase activity"/>
    <property type="evidence" value="ECO:0007669"/>
    <property type="project" value="UniProtKB-KW"/>
</dbReference>
<evidence type="ECO:0000313" key="5">
    <source>
        <dbReference type="EMBL" id="MDD0815317.1"/>
    </source>
</evidence>
<sequence length="446" mass="49278">MSVSQYADYEDSGFDWLGKVPAHWEVAPLKRYAAVQTGIAKGKDNEGKNTVAVPYLRVANVQDGHLVLHDMATIDVTADAMSRYRLRPGDVLMNEGGDADKLGRGCIWQGEIADCIHQNHVFAVRPQGVSSEWLNWVTSSAGAQFYFLTRSKQSTNLASISSTNIMELPLVVPPIDEQASITAFLDRETAKIDTLIAEQEKLLTLLAEKRQATISHAVTKGLNPDVSMKDSGVEWLGEVPEHWDVNRLKFIASVQTGIAKGKDTADKETIAIPYLRVANVQDGYLALDDVAIIEIEVEQLERYRLAPGDVLMNEGGDFDKLGRGAVWRGEIADCIHQNHVFAVRPHGVSSEWLNLITSSRYAQFYFMSRSKQSTNLASISSTNIMELPVVLPPQSEQRTILAFLKSEIGKLDSLTNRAKRAIGLFNERRSALISAAVTGKIDVRNI</sequence>
<dbReference type="EMBL" id="JAQSIO010000004">
    <property type="protein sequence ID" value="MDD0815317.1"/>
    <property type="molecule type" value="Genomic_DNA"/>
</dbReference>
<dbReference type="CDD" id="cd17253">
    <property type="entry name" value="RMtype1_S_Eco933I-TRD2-CR2_like"/>
    <property type="match status" value="2"/>
</dbReference>
<reference evidence="5 6" key="1">
    <citation type="submission" date="2023-02" db="EMBL/GenBank/DDBJ databases">
        <title>Bacterial whole genome sequence for Curvibacter sp. HBC28.</title>
        <authorList>
            <person name="Le V."/>
            <person name="Ko S.-R."/>
            <person name="Ahn C.-Y."/>
            <person name="Oh H.-M."/>
        </authorList>
    </citation>
    <scope>NUCLEOTIDE SEQUENCE [LARGE SCALE GENOMIC DNA]</scope>
    <source>
        <strain evidence="5 6">HBC28</strain>
    </source>
</reference>
<dbReference type="InterPro" id="IPR044946">
    <property type="entry name" value="Restrct_endonuc_typeI_TRD_sf"/>
</dbReference>
<gene>
    <name evidence="5" type="ORF">PSQ39_11805</name>
</gene>
<dbReference type="Gene3D" id="1.10.287.1120">
    <property type="entry name" value="Bipartite methylase S protein"/>
    <property type="match status" value="1"/>
</dbReference>
<dbReference type="Proteomes" id="UP001528672">
    <property type="component" value="Unassembled WGS sequence"/>
</dbReference>
<evidence type="ECO:0000256" key="3">
    <source>
        <dbReference type="ARBA" id="ARBA00023125"/>
    </source>
</evidence>
<organism evidence="5 6">
    <name type="scientific">Curvibacter microcysteis</name>
    <dbReference type="NCBI Taxonomy" id="3026419"/>
    <lineage>
        <taxon>Bacteria</taxon>
        <taxon>Pseudomonadati</taxon>
        <taxon>Pseudomonadota</taxon>
        <taxon>Betaproteobacteria</taxon>
        <taxon>Burkholderiales</taxon>
        <taxon>Comamonadaceae</taxon>
        <taxon>Curvibacter</taxon>
    </lineage>
</organism>
<evidence type="ECO:0000313" key="6">
    <source>
        <dbReference type="Proteomes" id="UP001528672"/>
    </source>
</evidence>
<dbReference type="SUPFAM" id="SSF116734">
    <property type="entry name" value="DNA methylase specificity domain"/>
    <property type="match status" value="2"/>
</dbReference>